<feature type="domain" description="NACHT" evidence="5">
    <location>
        <begin position="278"/>
        <end position="434"/>
    </location>
</feature>
<dbReference type="SUPFAM" id="SSF50978">
    <property type="entry name" value="WD40 repeat-like"/>
    <property type="match status" value="1"/>
</dbReference>
<evidence type="ECO:0000313" key="7">
    <source>
        <dbReference type="Proteomes" id="UP000566819"/>
    </source>
</evidence>
<dbReference type="Proteomes" id="UP000566819">
    <property type="component" value="Unassembled WGS sequence"/>
</dbReference>
<dbReference type="InterPro" id="IPR054471">
    <property type="entry name" value="GPIID_WHD"/>
</dbReference>
<dbReference type="Pfam" id="PF24809">
    <property type="entry name" value="DUF7708"/>
    <property type="match status" value="1"/>
</dbReference>
<dbReference type="InterPro" id="IPR056125">
    <property type="entry name" value="DUF7708"/>
</dbReference>
<dbReference type="Pfam" id="PF00400">
    <property type="entry name" value="WD40"/>
    <property type="match status" value="6"/>
</dbReference>
<dbReference type="InterPro" id="IPR001680">
    <property type="entry name" value="WD40_rpt"/>
</dbReference>
<dbReference type="Pfam" id="PF22939">
    <property type="entry name" value="WHD_GPIID"/>
    <property type="match status" value="1"/>
</dbReference>
<evidence type="ECO:0000259" key="5">
    <source>
        <dbReference type="PROSITE" id="PS50837"/>
    </source>
</evidence>
<dbReference type="PROSITE" id="PS50294">
    <property type="entry name" value="WD_REPEATS_REGION"/>
    <property type="match status" value="5"/>
</dbReference>
<sequence>MATPSSADEIFRKSLERFKIGLSTREQEDFALTTLDDVHDTIKNIQRMHGSERKMQNMARLQGFLEGMEQYSNLIEIFLNVSVFVAFVWGPVKFLLQIAKTSVESLDALLNAYEQIGETIPLLAQYDKLFAGELAMQRVLGLMYQDILEFHRRALVIFKRKSWQKVFRSAWKDFDRHFKRLLENLGRHRSDVESQTSLVEVERNQASREAQDKQFAEMESAERKKQVVSIIQKLSPANFNSDQESLARCWSKDPSFGGWLFGQEKIKAWLNPMNLETEILWLKGIPGAGKSVVASRIIAATKESKKGSLLFFYCKNEDRGRSSLAAILKGLLAQIISINIEILPYIYDECSKSNELTLDSVDSLKKLVESALDGPDTIWIVLDGLDECERKEKKRILMWITSLVKSEAQPGRIRVLIISQDEGDIRKQLAKRPFILLNKAPQHKQAIYTYAKRKAIKIREKFGLSESKALEPSELGIITLVTERAQGMFLFARLVLKHLKSQVSLIQLRKELDPSLFPTGLYEIYDRIIQRVFSHPLPQRQAAERILAWIVCARRQLLWHEIQAIFSIDLESEIVDFEGRRLRGMDIKDLCGSLVEISSNKAIELVHHTARSYLVDNSRPNMQPRVNISEMDFDIAINCLQYLSFPCFDPKLADEAILTLLHRGYYSFQDFATAYWSDYLCSCTRSEGLSPAQVERLASALDKFTNRYFIHERHTGELRDDNSTFSGANQSRISRQLQALRPKSNSSTVVPKSSAKYEIKSLNEQLQRRRLIFESFINRLPSNDPHRFDLTICYGDAEGWFKCPKEQCFAFYEGFASAESRDQHHKKHLRPHLCSYSGCIYATLGFTNFNELKRHQSGAHPILPEEATVEFPHSKTSMTGRKNKMTKSSTDDQFPDESLDMSVDTREEEFEFPAPDVAKSTPSGHGVVKPDALSLLDKPGTELPKSSEQNANFPRLQSILDEYRGKPPTRSSRRFLSWDAPQTNSIESLITELKSLKFNEISSKPPAGYTTRMSIEEKWIAVSTSRTSEQSNALDIDLSFTFQHENVISSLCFSTDGNLIATGENKVVRLINTIDGSVLRSMDFGSADSVGENYCRSVCFVPSTNLLATAWEDKIIRILDVRTCLLTGELAGHEEAIYEIDIGRDGCTMVSGSFDKTVRVWDINTLHNRLILSIESEVTCVAISTDSATVAAGSLDKSIWIWDLTTGKIRKKLLGHTDIIYSIQFTPDYKFIVSCSMDKRIMSWNIDPRGTDRPLTRFEGHNDFVFTTAITRDGKCILSGSKDYCVLCWDMETGTPHHIIYAHTKAVTKVATSPVENMFATASNDMTMRLWKYSTVDKGKTPAERKPMVEKRSNLHDLLS</sequence>
<keyword evidence="1 3" id="KW-0853">WD repeat</keyword>
<dbReference type="InterPro" id="IPR007111">
    <property type="entry name" value="NACHT_NTPase"/>
</dbReference>
<dbReference type="InterPro" id="IPR056884">
    <property type="entry name" value="NPHP3-like_N"/>
</dbReference>
<dbReference type="InterPro" id="IPR020472">
    <property type="entry name" value="WD40_PAC1"/>
</dbReference>
<comment type="caution">
    <text evidence="6">The sequence shown here is derived from an EMBL/GenBank/DDBJ whole genome shotgun (WGS) entry which is preliminary data.</text>
</comment>
<dbReference type="Pfam" id="PF24883">
    <property type="entry name" value="NPHP3_N"/>
    <property type="match status" value="1"/>
</dbReference>
<dbReference type="OrthoDB" id="21416at2759"/>
<feature type="repeat" description="WD" evidence="3">
    <location>
        <begin position="1130"/>
        <end position="1165"/>
    </location>
</feature>
<feature type="repeat" description="WD" evidence="3">
    <location>
        <begin position="1258"/>
        <end position="1299"/>
    </location>
</feature>
<feature type="repeat" description="WD" evidence="3">
    <location>
        <begin position="1171"/>
        <end position="1212"/>
    </location>
</feature>
<organism evidence="6 7">
    <name type="scientific">Cudoniella acicularis</name>
    <dbReference type="NCBI Taxonomy" id="354080"/>
    <lineage>
        <taxon>Eukaryota</taxon>
        <taxon>Fungi</taxon>
        <taxon>Dikarya</taxon>
        <taxon>Ascomycota</taxon>
        <taxon>Pezizomycotina</taxon>
        <taxon>Leotiomycetes</taxon>
        <taxon>Helotiales</taxon>
        <taxon>Tricladiaceae</taxon>
        <taxon>Cudoniella</taxon>
    </lineage>
</organism>
<dbReference type="PANTHER" id="PTHR10039:SF14">
    <property type="entry name" value="NACHT DOMAIN-CONTAINING PROTEIN"/>
    <property type="match status" value="1"/>
</dbReference>
<dbReference type="SUPFAM" id="SSF52540">
    <property type="entry name" value="P-loop containing nucleoside triphosphate hydrolases"/>
    <property type="match status" value="1"/>
</dbReference>
<dbReference type="EMBL" id="JAAMPI010000388">
    <property type="protein sequence ID" value="KAF4632017.1"/>
    <property type="molecule type" value="Genomic_DNA"/>
</dbReference>
<dbReference type="PROSITE" id="PS50082">
    <property type="entry name" value="WD_REPEATS_2"/>
    <property type="match status" value="5"/>
</dbReference>
<evidence type="ECO:0000313" key="6">
    <source>
        <dbReference type="EMBL" id="KAF4632017.1"/>
    </source>
</evidence>
<dbReference type="CDD" id="cd00200">
    <property type="entry name" value="WD40"/>
    <property type="match status" value="1"/>
</dbReference>
<dbReference type="InterPro" id="IPR015943">
    <property type="entry name" value="WD40/YVTN_repeat-like_dom_sf"/>
</dbReference>
<dbReference type="InterPro" id="IPR019775">
    <property type="entry name" value="WD40_repeat_CS"/>
</dbReference>
<accession>A0A8H4RPF7</accession>
<dbReference type="PANTHER" id="PTHR10039">
    <property type="entry name" value="AMELOGENIN"/>
    <property type="match status" value="1"/>
</dbReference>
<proteinExistence type="predicted"/>
<dbReference type="PROSITE" id="PS00678">
    <property type="entry name" value="WD_REPEATS_1"/>
    <property type="match status" value="3"/>
</dbReference>
<dbReference type="InterPro" id="IPR027417">
    <property type="entry name" value="P-loop_NTPase"/>
</dbReference>
<keyword evidence="2" id="KW-0677">Repeat</keyword>
<evidence type="ECO:0000256" key="2">
    <source>
        <dbReference type="ARBA" id="ARBA00022737"/>
    </source>
</evidence>
<name>A0A8H4RPF7_9HELO</name>
<evidence type="ECO:0000256" key="1">
    <source>
        <dbReference type="ARBA" id="ARBA00022574"/>
    </source>
</evidence>
<feature type="region of interest" description="Disordered" evidence="4">
    <location>
        <begin position="196"/>
        <end position="215"/>
    </location>
</feature>
<feature type="compositionally biased region" description="Basic and acidic residues" evidence="4">
    <location>
        <begin position="200"/>
        <end position="215"/>
    </location>
</feature>
<feature type="repeat" description="WD" evidence="3">
    <location>
        <begin position="1213"/>
        <end position="1247"/>
    </location>
</feature>
<protein>
    <recommendedName>
        <fullName evidence="5">NACHT domain-containing protein</fullName>
    </recommendedName>
</protein>
<gene>
    <name evidence="6" type="ORF">G7Y89_g6115</name>
</gene>
<evidence type="ECO:0000256" key="4">
    <source>
        <dbReference type="SAM" id="MobiDB-lite"/>
    </source>
</evidence>
<dbReference type="Gene3D" id="2.130.10.10">
    <property type="entry name" value="YVTN repeat-like/Quinoprotein amine dehydrogenase"/>
    <property type="match status" value="1"/>
</dbReference>
<keyword evidence="7" id="KW-1185">Reference proteome</keyword>
<evidence type="ECO:0000256" key="3">
    <source>
        <dbReference type="PROSITE-ProRule" id="PRU00221"/>
    </source>
</evidence>
<feature type="region of interest" description="Disordered" evidence="4">
    <location>
        <begin position="875"/>
        <end position="897"/>
    </location>
</feature>
<dbReference type="PROSITE" id="PS50837">
    <property type="entry name" value="NACHT"/>
    <property type="match status" value="1"/>
</dbReference>
<feature type="repeat" description="WD" evidence="3">
    <location>
        <begin position="1300"/>
        <end position="1341"/>
    </location>
</feature>
<reference evidence="6 7" key="1">
    <citation type="submission" date="2020-03" db="EMBL/GenBank/DDBJ databases">
        <title>Draft Genome Sequence of Cudoniella acicularis.</title>
        <authorList>
            <person name="Buettner E."/>
            <person name="Kellner H."/>
        </authorList>
    </citation>
    <scope>NUCLEOTIDE SEQUENCE [LARGE SCALE GENOMIC DNA]</scope>
    <source>
        <strain evidence="6 7">DSM 108380</strain>
    </source>
</reference>
<dbReference type="SMART" id="SM00320">
    <property type="entry name" value="WD40"/>
    <property type="match status" value="7"/>
</dbReference>
<dbReference type="PRINTS" id="PR00320">
    <property type="entry name" value="GPROTEINBRPT"/>
</dbReference>
<feature type="compositionally biased region" description="Polar residues" evidence="4">
    <location>
        <begin position="875"/>
        <end position="892"/>
    </location>
</feature>
<dbReference type="InterPro" id="IPR036322">
    <property type="entry name" value="WD40_repeat_dom_sf"/>
</dbReference>
<dbReference type="Gene3D" id="3.40.50.300">
    <property type="entry name" value="P-loop containing nucleotide triphosphate hydrolases"/>
    <property type="match status" value="1"/>
</dbReference>